<accession>A0A5B1LAE3</accession>
<keyword evidence="6" id="KW-1185">Reference proteome</keyword>
<organism evidence="5 6">
    <name type="scientific">Nocardioides humilatus</name>
    <dbReference type="NCBI Taxonomy" id="2607660"/>
    <lineage>
        <taxon>Bacteria</taxon>
        <taxon>Bacillati</taxon>
        <taxon>Actinomycetota</taxon>
        <taxon>Actinomycetes</taxon>
        <taxon>Propionibacteriales</taxon>
        <taxon>Nocardioidaceae</taxon>
        <taxon>Nocardioides</taxon>
    </lineage>
</organism>
<keyword evidence="2" id="KW-0408">Iron</keyword>
<dbReference type="AlphaFoldDB" id="A0A5B1LAE3"/>
<evidence type="ECO:0000313" key="5">
    <source>
        <dbReference type="EMBL" id="KAA1417148.1"/>
    </source>
</evidence>
<dbReference type="InterPro" id="IPR005117">
    <property type="entry name" value="NiRdtase/SiRdtase_haem-b_fer"/>
</dbReference>
<evidence type="ECO:0000256" key="2">
    <source>
        <dbReference type="ARBA" id="ARBA00022617"/>
    </source>
</evidence>
<keyword evidence="2" id="KW-0349">Heme</keyword>
<dbReference type="SUPFAM" id="SSF55124">
    <property type="entry name" value="Nitrite/Sulfite reductase N-terminal domain-like"/>
    <property type="match status" value="1"/>
</dbReference>
<dbReference type="GO" id="GO:0051539">
    <property type="term" value="F:4 iron, 4 sulfur cluster binding"/>
    <property type="evidence" value="ECO:0007669"/>
    <property type="project" value="UniProtKB-KW"/>
</dbReference>
<keyword evidence="3" id="KW-0560">Oxidoreductase</keyword>
<keyword evidence="1" id="KW-0004">4Fe-4S</keyword>
<dbReference type="Pfam" id="PF03460">
    <property type="entry name" value="NIR_SIR_ferr"/>
    <property type="match status" value="1"/>
</dbReference>
<evidence type="ECO:0000256" key="1">
    <source>
        <dbReference type="ARBA" id="ARBA00022485"/>
    </source>
</evidence>
<proteinExistence type="predicted"/>
<dbReference type="PANTHER" id="PTHR32439">
    <property type="entry name" value="FERREDOXIN--NITRITE REDUCTASE, CHLOROPLASTIC"/>
    <property type="match status" value="1"/>
</dbReference>
<gene>
    <name evidence="5" type="ORF">F0U44_16500</name>
</gene>
<evidence type="ECO:0000259" key="4">
    <source>
        <dbReference type="Pfam" id="PF03460"/>
    </source>
</evidence>
<dbReference type="EMBL" id="VUJV01000006">
    <property type="protein sequence ID" value="KAA1417148.1"/>
    <property type="molecule type" value="Genomic_DNA"/>
</dbReference>
<dbReference type="InterPro" id="IPR036136">
    <property type="entry name" value="Nit/Sulf_reduc_fer-like_dom_sf"/>
</dbReference>
<dbReference type="InterPro" id="IPR051329">
    <property type="entry name" value="NIR_SIR_4Fe-4S"/>
</dbReference>
<dbReference type="Gene3D" id="3.90.480.20">
    <property type="match status" value="1"/>
</dbReference>
<protein>
    <submittedName>
        <fullName evidence="5">Nitrite reductase</fullName>
    </submittedName>
</protein>
<reference evidence="5 6" key="2">
    <citation type="submission" date="2019-09" db="EMBL/GenBank/DDBJ databases">
        <authorList>
            <person name="Jin C."/>
        </authorList>
    </citation>
    <scope>NUCLEOTIDE SEQUENCE [LARGE SCALE GENOMIC DNA]</scope>
    <source>
        <strain evidence="5 6">BN130099</strain>
    </source>
</reference>
<evidence type="ECO:0000256" key="3">
    <source>
        <dbReference type="ARBA" id="ARBA00023002"/>
    </source>
</evidence>
<sequence length="252" mass="26552">MLRPWPADDGALVRIRVPGGQLDTASLVALTAVAAEYGDGRVRVTGRSNLQLRALPRVDATLPTEVVAAIEATGLLPSRAHDLARNVLCSPQTGRAGGLADLRPVVADLDRAICASPALAGLPGRFLFTLDDGRGDVRGRHVDLGLDALDESSARLRVGPGLADILRLDEAAGVLVELAEEFVRSRGDAPDAPWHLDEDFARQDRTDVPLPYGPVPGGDHVAVTDGIDPTTAATWAAQTSQVVITPWHGVLI</sequence>
<dbReference type="Proteomes" id="UP000325003">
    <property type="component" value="Unassembled WGS sequence"/>
</dbReference>
<reference evidence="5 6" key="1">
    <citation type="submission" date="2019-09" db="EMBL/GenBank/DDBJ databases">
        <title>Nocardioides panacisoli sp. nov., isolated from the soil of a ginseng field.</title>
        <authorList>
            <person name="Cho C."/>
        </authorList>
    </citation>
    <scope>NUCLEOTIDE SEQUENCE [LARGE SCALE GENOMIC DNA]</scope>
    <source>
        <strain evidence="5 6">BN130099</strain>
    </source>
</reference>
<evidence type="ECO:0000313" key="6">
    <source>
        <dbReference type="Proteomes" id="UP000325003"/>
    </source>
</evidence>
<keyword evidence="1" id="KW-0411">Iron-sulfur</keyword>
<keyword evidence="2" id="KW-0479">Metal-binding</keyword>
<dbReference type="PANTHER" id="PTHR32439:SF9">
    <property type="entry name" value="BLR3264 PROTEIN"/>
    <property type="match status" value="1"/>
</dbReference>
<dbReference type="GO" id="GO:0016491">
    <property type="term" value="F:oxidoreductase activity"/>
    <property type="evidence" value="ECO:0007669"/>
    <property type="project" value="UniProtKB-KW"/>
</dbReference>
<name>A0A5B1LAE3_9ACTN</name>
<comment type="caution">
    <text evidence="5">The sequence shown here is derived from an EMBL/GenBank/DDBJ whole genome shotgun (WGS) entry which is preliminary data.</text>
</comment>
<feature type="domain" description="Nitrite/Sulfite reductase ferredoxin-like" evidence="4">
    <location>
        <begin position="10"/>
        <end position="57"/>
    </location>
</feature>